<comment type="subunit">
    <text evidence="9">At low DSF concentrations, interacts with RpfF.</text>
</comment>
<keyword evidence="3 11" id="KW-0597">Phosphoprotein</keyword>
<evidence type="ECO:0000256" key="4">
    <source>
        <dbReference type="ARBA" id="ARBA00022679"/>
    </source>
</evidence>
<dbReference type="InterPro" id="IPR003661">
    <property type="entry name" value="HisK_dim/P_dom"/>
</dbReference>
<feature type="transmembrane region" description="Helical" evidence="12">
    <location>
        <begin position="76"/>
        <end position="105"/>
    </location>
</feature>
<keyword evidence="12" id="KW-1133">Transmembrane helix</keyword>
<dbReference type="GO" id="GO:0000155">
    <property type="term" value="F:phosphorelay sensor kinase activity"/>
    <property type="evidence" value="ECO:0007669"/>
    <property type="project" value="InterPro"/>
</dbReference>
<dbReference type="Pfam" id="PF00512">
    <property type="entry name" value="HisKA"/>
    <property type="match status" value="1"/>
</dbReference>
<evidence type="ECO:0000313" key="17">
    <source>
        <dbReference type="Proteomes" id="UP000006334"/>
    </source>
</evidence>
<sequence>MNTTTLIPLDVIRDRLSNTLTVTAAAFVIFAVAASLSRIPAIGFLPVMKLQIVAAVSVLGVYFFRHKLSYRFKATIICSLFFIAGVAGVHTFGIAGSSIYMLLAASLYSSFILGTFVAAIFSFLGGLVIAFYMLLSQLGFYEFQIEQSAYGLSLGGWATHLLVYSYVCGIALFLSHHFFNYLQKLLVQQKTIIASQHTKIEESEAILQTVINQLPFSILWKDTSHRYIGANRRFMEDSGVRDIAQLIGKTDHDVVDKELADQFYELDEQIITGKKDRIHFEAKHENIHGESVYSEIDRVPLLTNQNQLLGVLVSYHDVTERKLLDISTQQAKQEAELANKAKSQFLANMSHEIRTPINGVLGLIDLCMHTSLNQQQKGYLIRADHTAKILLQIINDILDLSKIEAGHLQLESIPFNFEPMLDQLSSMFDQQCTSKGIGFSTEFVGPNQVFLLGDPTRLMQVMINLTSNAIKFTASGNVKVALKMVTNESEAKVKLTVTDSGIGIPTAAIPRLFDNFTQADDAVTRKHGGTGLGLAIVKNMIDAMGGQIKVNSEVDKGTEFVVTLTFKRTLAPNEEDAQSIEKVDLSDKHILLAEDNLINQEIAISMLEQAGARVSVALNGQQAIDLLEIEKFDLVLLDIQMPIMDGCTAIQIIRQSANYADLPIIAITANVMAEEIAFYQEIGFNAHIGKPFARSQLLHIVSSYITEPH</sequence>
<feature type="transmembrane region" description="Helical" evidence="12">
    <location>
        <begin position="156"/>
        <end position="179"/>
    </location>
</feature>
<evidence type="ECO:0000256" key="8">
    <source>
        <dbReference type="ARBA" id="ARBA00023012"/>
    </source>
</evidence>
<feature type="domain" description="Response regulatory" evidence="14">
    <location>
        <begin position="589"/>
        <end position="705"/>
    </location>
</feature>
<dbReference type="PANTHER" id="PTHR45339">
    <property type="entry name" value="HYBRID SIGNAL TRANSDUCTION HISTIDINE KINASE J"/>
    <property type="match status" value="1"/>
</dbReference>
<evidence type="ECO:0000259" key="15">
    <source>
        <dbReference type="PROSITE" id="PS50113"/>
    </source>
</evidence>
<evidence type="ECO:0000259" key="14">
    <source>
        <dbReference type="PROSITE" id="PS50110"/>
    </source>
</evidence>
<dbReference type="SUPFAM" id="SSF52172">
    <property type="entry name" value="CheY-like"/>
    <property type="match status" value="1"/>
</dbReference>
<dbReference type="SUPFAM" id="SSF47384">
    <property type="entry name" value="Homodimeric domain of signal transducing histidine kinase"/>
    <property type="match status" value="1"/>
</dbReference>
<dbReference type="AlphaFoldDB" id="K6X7D3"/>
<dbReference type="PROSITE" id="PS50110">
    <property type="entry name" value="RESPONSE_REGULATORY"/>
    <property type="match status" value="1"/>
</dbReference>
<evidence type="ECO:0000256" key="2">
    <source>
        <dbReference type="ARBA" id="ARBA00012438"/>
    </source>
</evidence>
<feature type="modified residue" description="4-aspartylphosphate" evidence="11">
    <location>
        <position position="638"/>
    </location>
</feature>
<dbReference type="EC" id="2.7.13.3" evidence="2"/>
<comment type="catalytic activity">
    <reaction evidence="1">
        <text>ATP + protein L-histidine = ADP + protein N-phospho-L-histidine.</text>
        <dbReference type="EC" id="2.7.13.3"/>
    </reaction>
</comment>
<dbReference type="Pfam" id="PF00072">
    <property type="entry name" value="Response_reg"/>
    <property type="match status" value="1"/>
</dbReference>
<comment type="caution">
    <text evidence="16">The sequence shown here is derived from an EMBL/GenBank/DDBJ whole genome shotgun (WGS) entry which is preliminary data.</text>
</comment>
<evidence type="ECO:0000256" key="9">
    <source>
        <dbReference type="ARBA" id="ARBA00064003"/>
    </source>
</evidence>
<accession>K6X7D3</accession>
<dbReference type="Proteomes" id="UP000006334">
    <property type="component" value="Unassembled WGS sequence"/>
</dbReference>
<dbReference type="PRINTS" id="PR00344">
    <property type="entry name" value="BCTRLSENSOR"/>
</dbReference>
<dbReference type="EMBL" id="BAEN01000076">
    <property type="protein sequence ID" value="GAC16524.1"/>
    <property type="molecule type" value="Genomic_DNA"/>
</dbReference>
<evidence type="ECO:0000313" key="16">
    <source>
        <dbReference type="EMBL" id="GAC16524.1"/>
    </source>
</evidence>
<dbReference type="InterPro" id="IPR013656">
    <property type="entry name" value="PAS_4"/>
</dbReference>
<evidence type="ECO:0000256" key="10">
    <source>
        <dbReference type="ARBA" id="ARBA00068150"/>
    </source>
</evidence>
<dbReference type="InterPro" id="IPR003594">
    <property type="entry name" value="HATPase_dom"/>
</dbReference>
<protein>
    <recommendedName>
        <fullName evidence="10">Sensory/regulatory protein RpfC</fullName>
        <ecNumber evidence="2">2.7.13.3</ecNumber>
    </recommendedName>
</protein>
<dbReference type="Pfam" id="PF08448">
    <property type="entry name" value="PAS_4"/>
    <property type="match status" value="1"/>
</dbReference>
<dbReference type="PROSITE" id="PS50113">
    <property type="entry name" value="PAC"/>
    <property type="match status" value="1"/>
</dbReference>
<dbReference type="PANTHER" id="PTHR45339:SF3">
    <property type="entry name" value="HISTIDINE KINASE"/>
    <property type="match status" value="1"/>
</dbReference>
<feature type="transmembrane region" description="Helical" evidence="12">
    <location>
        <begin position="111"/>
        <end position="135"/>
    </location>
</feature>
<keyword evidence="8" id="KW-0902">Two-component regulatory system</keyword>
<dbReference type="FunFam" id="1.10.287.130:FF:000002">
    <property type="entry name" value="Two-component osmosensing histidine kinase"/>
    <property type="match status" value="1"/>
</dbReference>
<dbReference type="InterPro" id="IPR048437">
    <property type="entry name" value="MASE11"/>
</dbReference>
<dbReference type="SMART" id="SM00448">
    <property type="entry name" value="REC"/>
    <property type="match status" value="1"/>
</dbReference>
<dbReference type="Gene3D" id="3.40.50.2300">
    <property type="match status" value="1"/>
</dbReference>
<dbReference type="InterPro" id="IPR001789">
    <property type="entry name" value="Sig_transdc_resp-reg_receiver"/>
</dbReference>
<organism evidence="16 17">
    <name type="scientific">Aliiglaciecola lipolytica E3</name>
    <dbReference type="NCBI Taxonomy" id="1127673"/>
    <lineage>
        <taxon>Bacteria</taxon>
        <taxon>Pseudomonadati</taxon>
        <taxon>Pseudomonadota</taxon>
        <taxon>Gammaproteobacteria</taxon>
        <taxon>Alteromonadales</taxon>
        <taxon>Alteromonadaceae</taxon>
        <taxon>Aliiglaciecola</taxon>
    </lineage>
</organism>
<dbReference type="InterPro" id="IPR011006">
    <property type="entry name" value="CheY-like_superfamily"/>
</dbReference>
<keyword evidence="12" id="KW-0812">Transmembrane</keyword>
<dbReference type="SUPFAM" id="SSF55785">
    <property type="entry name" value="PYP-like sensor domain (PAS domain)"/>
    <property type="match status" value="1"/>
</dbReference>
<proteinExistence type="predicted"/>
<name>K6X7D3_9ALTE</name>
<evidence type="ECO:0000256" key="3">
    <source>
        <dbReference type="ARBA" id="ARBA00022553"/>
    </source>
</evidence>
<dbReference type="eggNOG" id="COG2205">
    <property type="taxonomic scope" value="Bacteria"/>
</dbReference>
<feature type="transmembrane region" description="Helical" evidence="12">
    <location>
        <begin position="16"/>
        <end position="36"/>
    </location>
</feature>
<dbReference type="CDD" id="cd16922">
    <property type="entry name" value="HATPase_EvgS-ArcB-TorS-like"/>
    <property type="match status" value="1"/>
</dbReference>
<evidence type="ECO:0000256" key="1">
    <source>
        <dbReference type="ARBA" id="ARBA00000085"/>
    </source>
</evidence>
<evidence type="ECO:0000256" key="11">
    <source>
        <dbReference type="PROSITE-ProRule" id="PRU00169"/>
    </source>
</evidence>
<dbReference type="InterPro" id="IPR004358">
    <property type="entry name" value="Sig_transdc_His_kin-like_C"/>
</dbReference>
<dbReference type="Pfam" id="PF20969">
    <property type="entry name" value="MASE11"/>
    <property type="match status" value="1"/>
</dbReference>
<dbReference type="CDD" id="cd00082">
    <property type="entry name" value="HisKA"/>
    <property type="match status" value="1"/>
</dbReference>
<reference evidence="16 17" key="1">
    <citation type="journal article" date="2017" name="Antonie Van Leeuwenhoek">
        <title>Rhizobium rhizosphaerae sp. nov., a novel species isolated from rice rhizosphere.</title>
        <authorList>
            <person name="Zhao J.J."/>
            <person name="Zhang J."/>
            <person name="Zhang R.J."/>
            <person name="Zhang C.W."/>
            <person name="Yin H.Q."/>
            <person name="Zhang X.X."/>
        </authorList>
    </citation>
    <scope>NUCLEOTIDE SEQUENCE [LARGE SCALE GENOMIC DNA]</scope>
    <source>
        <strain evidence="16 17">E3</strain>
    </source>
</reference>
<keyword evidence="7" id="KW-0067">ATP-binding</keyword>
<dbReference type="GO" id="GO:0005524">
    <property type="term" value="F:ATP binding"/>
    <property type="evidence" value="ECO:0007669"/>
    <property type="project" value="UniProtKB-KW"/>
</dbReference>
<evidence type="ECO:0000256" key="5">
    <source>
        <dbReference type="ARBA" id="ARBA00022741"/>
    </source>
</evidence>
<dbReference type="Gene3D" id="3.30.565.10">
    <property type="entry name" value="Histidine kinase-like ATPase, C-terminal domain"/>
    <property type="match status" value="1"/>
</dbReference>
<dbReference type="InterPro" id="IPR000700">
    <property type="entry name" value="PAS-assoc_C"/>
</dbReference>
<dbReference type="Gene3D" id="1.10.287.130">
    <property type="match status" value="1"/>
</dbReference>
<feature type="transmembrane region" description="Helical" evidence="12">
    <location>
        <begin position="42"/>
        <end position="64"/>
    </location>
</feature>
<feature type="domain" description="PAC" evidence="15">
    <location>
        <begin position="278"/>
        <end position="330"/>
    </location>
</feature>
<keyword evidence="5" id="KW-0547">Nucleotide-binding</keyword>
<dbReference type="InterPro" id="IPR000014">
    <property type="entry name" value="PAS"/>
</dbReference>
<keyword evidence="12" id="KW-0472">Membrane</keyword>
<dbReference type="SMART" id="SM00388">
    <property type="entry name" value="HisKA"/>
    <property type="match status" value="1"/>
</dbReference>
<dbReference type="SUPFAM" id="SSF55874">
    <property type="entry name" value="ATPase domain of HSP90 chaperone/DNA topoisomerase II/histidine kinase"/>
    <property type="match status" value="1"/>
</dbReference>
<dbReference type="CDD" id="cd17546">
    <property type="entry name" value="REC_hyHK_CKI1_RcsC-like"/>
    <property type="match status" value="1"/>
</dbReference>
<feature type="domain" description="Histidine kinase" evidence="13">
    <location>
        <begin position="348"/>
        <end position="568"/>
    </location>
</feature>
<keyword evidence="4" id="KW-0808">Transferase</keyword>
<evidence type="ECO:0000259" key="13">
    <source>
        <dbReference type="PROSITE" id="PS50109"/>
    </source>
</evidence>
<keyword evidence="17" id="KW-1185">Reference proteome</keyword>
<dbReference type="InterPro" id="IPR005467">
    <property type="entry name" value="His_kinase_dom"/>
</dbReference>
<dbReference type="InterPro" id="IPR036890">
    <property type="entry name" value="HATPase_C_sf"/>
</dbReference>
<dbReference type="Gene3D" id="3.30.450.20">
    <property type="entry name" value="PAS domain"/>
    <property type="match status" value="1"/>
</dbReference>
<evidence type="ECO:0000256" key="12">
    <source>
        <dbReference type="SAM" id="Phobius"/>
    </source>
</evidence>
<evidence type="ECO:0000256" key="7">
    <source>
        <dbReference type="ARBA" id="ARBA00022840"/>
    </source>
</evidence>
<dbReference type="SMART" id="SM00387">
    <property type="entry name" value="HATPase_c"/>
    <property type="match status" value="1"/>
</dbReference>
<dbReference type="PROSITE" id="PS50109">
    <property type="entry name" value="HIS_KIN"/>
    <property type="match status" value="1"/>
</dbReference>
<dbReference type="STRING" id="1127673.GLIP_3913"/>
<dbReference type="NCBIfam" id="TIGR00229">
    <property type="entry name" value="sensory_box"/>
    <property type="match status" value="1"/>
</dbReference>
<dbReference type="InterPro" id="IPR036097">
    <property type="entry name" value="HisK_dim/P_sf"/>
</dbReference>
<keyword evidence="6" id="KW-0418">Kinase</keyword>
<gene>
    <name evidence="16" type="ORF">GLIP_3913</name>
</gene>
<dbReference type="InterPro" id="IPR035965">
    <property type="entry name" value="PAS-like_dom_sf"/>
</dbReference>
<dbReference type="Pfam" id="PF02518">
    <property type="entry name" value="HATPase_c"/>
    <property type="match status" value="1"/>
</dbReference>
<dbReference type="FunFam" id="3.30.565.10:FF:000010">
    <property type="entry name" value="Sensor histidine kinase RcsC"/>
    <property type="match status" value="1"/>
</dbReference>
<evidence type="ECO:0000256" key="6">
    <source>
        <dbReference type="ARBA" id="ARBA00022777"/>
    </source>
</evidence>